<name>A0ABU1IBI6_9BURK</name>
<evidence type="ECO:0000256" key="1">
    <source>
        <dbReference type="SAM" id="MobiDB-lite"/>
    </source>
</evidence>
<dbReference type="InterPro" id="IPR050706">
    <property type="entry name" value="Cyclic-di-GMP_PDE-like"/>
</dbReference>
<sequence length="624" mass="68673">MHDSHPLTASPVHPSPAASLPDTAGAVAQAVLPAGFPDAAWIHEQERLFFLRSTGLLDSKASEAFDRITRLAAELFQVPIALVSLVEDKRQWFKSCVGLDTRQTDRSVSFCTHTIERGTALIVEDALQDTRFADNPLVTGYPGIRFYAGVPLRLPSGHALGSLCIIDSQPRSFSDRELQRLQDLGALVMAQIDLHQMAGRVNEVTRLPNRGQLGEDLQEACAAEPSAPRVLMLLDVMSHAQLQAAVRAVGVAPLESALRTIATKLVQTIPSDAALYHVGETRFAIVLAGGVQEDLSDVAAGMMLRMAEPFRAGAVTVQLELQAGLAPFTLVSESCHDVLRRATAALYQAGTEQRPMVWYGEQFDVPHRRAYALLRSIPSGLMAGDFRLVFQPKMNLHTGRVTAVEALARWRHPRHGDVPPSEFIEIMERTTLIHDFTEWILHRSLEQLSVWRTQGIELSMAVNVSARNLEHPRFLQALRNACALYQVHPQNLHIECTEHAVMTGTRTAATLEAVRAMGIGISLDDFGVGYSNLACLHSLPVQLLKLDQSLIKPIATDVRALKLVRSLLHMGHTLGYRLLAEGVESKEVFDILKREGCDAVQGYYLSRPLEAEDVPRFLQAAPRG</sequence>
<dbReference type="InterPro" id="IPR029016">
    <property type="entry name" value="GAF-like_dom_sf"/>
</dbReference>
<dbReference type="SMART" id="SM00065">
    <property type="entry name" value="GAF"/>
    <property type="match status" value="1"/>
</dbReference>
<organism evidence="4 5">
    <name type="scientific">Paracidovorax wautersii</name>
    <dbReference type="NCBI Taxonomy" id="1177982"/>
    <lineage>
        <taxon>Bacteria</taxon>
        <taxon>Pseudomonadati</taxon>
        <taxon>Pseudomonadota</taxon>
        <taxon>Betaproteobacteria</taxon>
        <taxon>Burkholderiales</taxon>
        <taxon>Comamonadaceae</taxon>
        <taxon>Paracidovorax</taxon>
    </lineage>
</organism>
<feature type="region of interest" description="Disordered" evidence="1">
    <location>
        <begin position="1"/>
        <end position="21"/>
    </location>
</feature>
<dbReference type="SUPFAM" id="SSF55781">
    <property type="entry name" value="GAF domain-like"/>
    <property type="match status" value="1"/>
</dbReference>
<dbReference type="SUPFAM" id="SSF55073">
    <property type="entry name" value="Nucleotide cyclase"/>
    <property type="match status" value="1"/>
</dbReference>
<dbReference type="SMART" id="SM00267">
    <property type="entry name" value="GGDEF"/>
    <property type="match status" value="1"/>
</dbReference>
<dbReference type="EMBL" id="JAVIZX010000001">
    <property type="protein sequence ID" value="MDR6214575.1"/>
    <property type="molecule type" value="Genomic_DNA"/>
</dbReference>
<dbReference type="Pfam" id="PF00563">
    <property type="entry name" value="EAL"/>
    <property type="match status" value="1"/>
</dbReference>
<feature type="domain" description="GGDEF" evidence="3">
    <location>
        <begin position="227"/>
        <end position="362"/>
    </location>
</feature>
<reference evidence="4 5" key="1">
    <citation type="submission" date="2023-08" db="EMBL/GenBank/DDBJ databases">
        <title>Functional and genomic diversity of the sorghum phyllosphere microbiome.</title>
        <authorList>
            <person name="Shade A."/>
        </authorList>
    </citation>
    <scope>NUCLEOTIDE SEQUENCE [LARGE SCALE GENOMIC DNA]</scope>
    <source>
        <strain evidence="4 5">SORGH_AS_0335</strain>
    </source>
</reference>
<dbReference type="InterPro" id="IPR000160">
    <property type="entry name" value="GGDEF_dom"/>
</dbReference>
<dbReference type="RefSeq" id="WP_309828824.1">
    <property type="nucleotide sequence ID" value="NZ_JAVIZX010000001.1"/>
</dbReference>
<dbReference type="Proteomes" id="UP001267710">
    <property type="component" value="Unassembled WGS sequence"/>
</dbReference>
<dbReference type="InterPro" id="IPR035919">
    <property type="entry name" value="EAL_sf"/>
</dbReference>
<proteinExistence type="predicted"/>
<evidence type="ECO:0000313" key="4">
    <source>
        <dbReference type="EMBL" id="MDR6214575.1"/>
    </source>
</evidence>
<dbReference type="Pfam" id="PF00990">
    <property type="entry name" value="GGDEF"/>
    <property type="match status" value="1"/>
</dbReference>
<evidence type="ECO:0000313" key="5">
    <source>
        <dbReference type="Proteomes" id="UP001267710"/>
    </source>
</evidence>
<dbReference type="Pfam" id="PF01590">
    <property type="entry name" value="GAF"/>
    <property type="match status" value="1"/>
</dbReference>
<gene>
    <name evidence="4" type="ORF">QE399_002264</name>
</gene>
<dbReference type="CDD" id="cd01948">
    <property type="entry name" value="EAL"/>
    <property type="match status" value="1"/>
</dbReference>
<keyword evidence="5" id="KW-1185">Reference proteome</keyword>
<dbReference type="InterPro" id="IPR003018">
    <property type="entry name" value="GAF"/>
</dbReference>
<dbReference type="Gene3D" id="3.30.450.40">
    <property type="match status" value="1"/>
</dbReference>
<protein>
    <submittedName>
        <fullName evidence="4">EAL domain-containing protein (Putative c-di-GMP-specific phosphodiesterase class I)/GAF domain-containing protein</fullName>
    </submittedName>
</protein>
<dbReference type="SUPFAM" id="SSF141868">
    <property type="entry name" value="EAL domain-like"/>
    <property type="match status" value="1"/>
</dbReference>
<dbReference type="Gene3D" id="3.30.70.270">
    <property type="match status" value="1"/>
</dbReference>
<dbReference type="InterPro" id="IPR043128">
    <property type="entry name" value="Rev_trsase/Diguanyl_cyclase"/>
</dbReference>
<dbReference type="PROSITE" id="PS50883">
    <property type="entry name" value="EAL"/>
    <property type="match status" value="1"/>
</dbReference>
<dbReference type="PANTHER" id="PTHR33121">
    <property type="entry name" value="CYCLIC DI-GMP PHOSPHODIESTERASE PDEF"/>
    <property type="match status" value="1"/>
</dbReference>
<dbReference type="InterPro" id="IPR029787">
    <property type="entry name" value="Nucleotide_cyclase"/>
</dbReference>
<evidence type="ECO:0000259" key="2">
    <source>
        <dbReference type="PROSITE" id="PS50883"/>
    </source>
</evidence>
<dbReference type="PANTHER" id="PTHR33121:SF19">
    <property type="entry name" value="CYCLIC DI-GMP PHOSPHODIESTERASE PA2567"/>
    <property type="match status" value="1"/>
</dbReference>
<dbReference type="SMART" id="SM00052">
    <property type="entry name" value="EAL"/>
    <property type="match status" value="1"/>
</dbReference>
<dbReference type="InterPro" id="IPR001633">
    <property type="entry name" value="EAL_dom"/>
</dbReference>
<accession>A0ABU1IBI6</accession>
<evidence type="ECO:0000259" key="3">
    <source>
        <dbReference type="PROSITE" id="PS50887"/>
    </source>
</evidence>
<comment type="caution">
    <text evidence="4">The sequence shown here is derived from an EMBL/GenBank/DDBJ whole genome shotgun (WGS) entry which is preliminary data.</text>
</comment>
<dbReference type="PROSITE" id="PS50887">
    <property type="entry name" value="GGDEF"/>
    <property type="match status" value="1"/>
</dbReference>
<dbReference type="Gene3D" id="3.20.20.450">
    <property type="entry name" value="EAL domain"/>
    <property type="match status" value="1"/>
</dbReference>
<feature type="domain" description="EAL" evidence="2">
    <location>
        <begin position="370"/>
        <end position="622"/>
    </location>
</feature>